<comment type="caution">
    <text evidence="5">The sequence shown here is derived from an EMBL/GenBank/DDBJ whole genome shotgun (WGS) entry which is preliminary data.</text>
</comment>
<sequence>METHRVFQAVICLVLLIVTIATLGVTIAILVTMINNENKSSDSDSSSSGSANKVNVPLPKQISTGNENYYGYKDAVELFKNHLNATVSPCDDFYLYTCGNYTASMSFDMSDNANMENMVDQLTNMSYVSSSPEPVKQVAWYFQQCVNARLNWTDLVKDGKVVMNAINRVAKGNESSPEETRFPFYMLHQNETVKEFPNSKGLGFLFGYTSGGEGASNLLTPLTDTNWTNPHGNNGYAFFIDQPSTLLPYTYHTKAWDFFQNQLFARIVRTMLLLAKTQKIQLDMPTLVADAKEIVRFDHLLATKYSTDDTTRRNYTRSYNPMTIDELSKTYPSIDWHTFLLNALIKARNVSEYVLGNASYQYIVMEPDKLRMLNNNLGSQSFVSSRTIINYIYCHVVDANLEYLPWKQGFLKSINHFSLSVHFSEGRVEFDKKSGDTNDGNTMTPVRLS</sequence>
<feature type="region of interest" description="Disordered" evidence="2">
    <location>
        <begin position="39"/>
        <end position="59"/>
    </location>
</feature>
<dbReference type="AlphaFoldDB" id="A0AAD5MQ00"/>
<feature type="transmembrane region" description="Helical" evidence="3">
    <location>
        <begin position="6"/>
        <end position="31"/>
    </location>
</feature>
<dbReference type="PANTHER" id="PTHR11733:SF240">
    <property type="entry name" value="GH14155P-RELATED"/>
    <property type="match status" value="1"/>
</dbReference>
<gene>
    <name evidence="5" type="ORF">KIN20_021970</name>
</gene>
<dbReference type="InterPro" id="IPR008753">
    <property type="entry name" value="Peptidase_M13_N"/>
</dbReference>
<dbReference type="Gene3D" id="1.10.1380.10">
    <property type="entry name" value="Neutral endopeptidase , domain2"/>
    <property type="match status" value="1"/>
</dbReference>
<evidence type="ECO:0000256" key="3">
    <source>
        <dbReference type="SAM" id="Phobius"/>
    </source>
</evidence>
<dbReference type="InterPro" id="IPR042089">
    <property type="entry name" value="Peptidase_M13_dom_2"/>
</dbReference>
<dbReference type="PANTHER" id="PTHR11733">
    <property type="entry name" value="ZINC METALLOPROTEASE FAMILY M13 NEPRILYSIN-RELATED"/>
    <property type="match status" value="1"/>
</dbReference>
<organism evidence="5 6">
    <name type="scientific">Parelaphostrongylus tenuis</name>
    <name type="common">Meningeal worm</name>
    <dbReference type="NCBI Taxonomy" id="148309"/>
    <lineage>
        <taxon>Eukaryota</taxon>
        <taxon>Metazoa</taxon>
        <taxon>Ecdysozoa</taxon>
        <taxon>Nematoda</taxon>
        <taxon>Chromadorea</taxon>
        <taxon>Rhabditida</taxon>
        <taxon>Rhabditina</taxon>
        <taxon>Rhabditomorpha</taxon>
        <taxon>Strongyloidea</taxon>
        <taxon>Metastrongylidae</taxon>
        <taxon>Parelaphostrongylus</taxon>
    </lineage>
</organism>
<evidence type="ECO:0000313" key="5">
    <source>
        <dbReference type="EMBL" id="KAJ1362432.1"/>
    </source>
</evidence>
<evidence type="ECO:0000256" key="1">
    <source>
        <dbReference type="ARBA" id="ARBA00007357"/>
    </source>
</evidence>
<reference evidence="5" key="1">
    <citation type="submission" date="2021-06" db="EMBL/GenBank/DDBJ databases">
        <title>Parelaphostrongylus tenuis whole genome reference sequence.</title>
        <authorList>
            <person name="Garwood T.J."/>
            <person name="Larsen P.A."/>
            <person name="Fountain-Jones N.M."/>
            <person name="Garbe J.R."/>
            <person name="Macchietto M.G."/>
            <person name="Kania S.A."/>
            <person name="Gerhold R.W."/>
            <person name="Richards J.E."/>
            <person name="Wolf T.M."/>
        </authorList>
    </citation>
    <scope>NUCLEOTIDE SEQUENCE</scope>
    <source>
        <strain evidence="5">MNPRO001-30</strain>
        <tissue evidence="5">Meninges</tissue>
    </source>
</reference>
<dbReference type="Proteomes" id="UP001196413">
    <property type="component" value="Unassembled WGS sequence"/>
</dbReference>
<comment type="similarity">
    <text evidence="1">Belongs to the peptidase M13 family.</text>
</comment>
<evidence type="ECO:0000259" key="4">
    <source>
        <dbReference type="Pfam" id="PF05649"/>
    </source>
</evidence>
<keyword evidence="6" id="KW-1185">Reference proteome</keyword>
<keyword evidence="3" id="KW-1133">Transmembrane helix</keyword>
<accession>A0AAD5MQ00</accession>
<feature type="domain" description="Peptidase M13 N-terminal" evidence="4">
    <location>
        <begin position="89"/>
        <end position="406"/>
    </location>
</feature>
<dbReference type="SUPFAM" id="SSF55486">
    <property type="entry name" value="Metalloproteases ('zincins'), catalytic domain"/>
    <property type="match status" value="1"/>
</dbReference>
<dbReference type="EMBL" id="JAHQIW010004446">
    <property type="protein sequence ID" value="KAJ1362432.1"/>
    <property type="molecule type" value="Genomic_DNA"/>
</dbReference>
<proteinExistence type="inferred from homology"/>
<dbReference type="Pfam" id="PF05649">
    <property type="entry name" value="Peptidase_M13_N"/>
    <property type="match status" value="1"/>
</dbReference>
<dbReference type="InterPro" id="IPR000718">
    <property type="entry name" value="Peptidase_M13"/>
</dbReference>
<keyword evidence="3" id="KW-0472">Membrane</keyword>
<dbReference type="GO" id="GO:0016485">
    <property type="term" value="P:protein processing"/>
    <property type="evidence" value="ECO:0007669"/>
    <property type="project" value="TreeGrafter"/>
</dbReference>
<dbReference type="PROSITE" id="PS51885">
    <property type="entry name" value="NEPRILYSIN"/>
    <property type="match status" value="1"/>
</dbReference>
<evidence type="ECO:0000313" key="6">
    <source>
        <dbReference type="Proteomes" id="UP001196413"/>
    </source>
</evidence>
<name>A0AAD5MQ00_PARTN</name>
<dbReference type="GO" id="GO:0005886">
    <property type="term" value="C:plasma membrane"/>
    <property type="evidence" value="ECO:0007669"/>
    <property type="project" value="TreeGrafter"/>
</dbReference>
<evidence type="ECO:0000256" key="2">
    <source>
        <dbReference type="SAM" id="MobiDB-lite"/>
    </source>
</evidence>
<dbReference type="GO" id="GO:0004222">
    <property type="term" value="F:metalloendopeptidase activity"/>
    <property type="evidence" value="ECO:0007669"/>
    <property type="project" value="InterPro"/>
</dbReference>
<protein>
    <recommendedName>
        <fullName evidence="4">Peptidase M13 N-terminal domain-containing protein</fullName>
    </recommendedName>
</protein>
<keyword evidence="3" id="KW-0812">Transmembrane</keyword>